<feature type="region of interest" description="Disordered" evidence="13">
    <location>
        <begin position="275"/>
        <end position="342"/>
    </location>
</feature>
<keyword evidence="9 12" id="KW-0067">ATP-binding</keyword>
<keyword evidence="6" id="KW-0812">Transmembrane</keyword>
<accession>A0A7I7WWP1</accession>
<dbReference type="GO" id="GO:0005886">
    <property type="term" value="C:plasma membrane"/>
    <property type="evidence" value="ECO:0007669"/>
    <property type="project" value="UniProtKB-SubCell"/>
</dbReference>
<evidence type="ECO:0000256" key="12">
    <source>
        <dbReference type="PROSITE-ProRule" id="PRU10141"/>
    </source>
</evidence>
<dbReference type="GO" id="GO:0080090">
    <property type="term" value="P:regulation of primary metabolic process"/>
    <property type="evidence" value="ECO:0007669"/>
    <property type="project" value="UniProtKB-ARBA"/>
</dbReference>
<dbReference type="Pfam" id="PF00069">
    <property type="entry name" value="Pkinase"/>
    <property type="match status" value="1"/>
</dbReference>
<evidence type="ECO:0000256" key="9">
    <source>
        <dbReference type="ARBA" id="ARBA00022840"/>
    </source>
</evidence>
<reference evidence="15 16" key="1">
    <citation type="journal article" date="2019" name="Emerg. Microbes Infect.">
        <title>Comprehensive subspecies identification of 175 nontuberculous mycobacteria species based on 7547 genomic profiles.</title>
        <authorList>
            <person name="Matsumoto Y."/>
            <person name="Kinjo T."/>
            <person name="Motooka D."/>
            <person name="Nabeya D."/>
            <person name="Jung N."/>
            <person name="Uechi K."/>
            <person name="Horii T."/>
            <person name="Iida T."/>
            <person name="Fujita J."/>
            <person name="Nakamura S."/>
        </authorList>
    </citation>
    <scope>NUCLEOTIDE SEQUENCE [LARGE SCALE GENOMIC DNA]</scope>
    <source>
        <strain evidence="15 16">JCM 12688</strain>
    </source>
</reference>
<proteinExistence type="predicted"/>
<keyword evidence="3" id="KW-1003">Cell membrane</keyword>
<dbReference type="PANTHER" id="PTHR43289">
    <property type="entry name" value="MITOGEN-ACTIVATED PROTEIN KINASE KINASE KINASE 20-RELATED"/>
    <property type="match status" value="1"/>
</dbReference>
<keyword evidence="4" id="KW-0723">Serine/threonine-protein kinase</keyword>
<dbReference type="InterPro" id="IPR008271">
    <property type="entry name" value="Ser/Thr_kinase_AS"/>
</dbReference>
<dbReference type="AlphaFoldDB" id="A0A7I7WWP1"/>
<evidence type="ECO:0000259" key="14">
    <source>
        <dbReference type="PROSITE" id="PS50011"/>
    </source>
</evidence>
<evidence type="ECO:0000256" key="8">
    <source>
        <dbReference type="ARBA" id="ARBA00022777"/>
    </source>
</evidence>
<dbReference type="GO" id="GO:0004674">
    <property type="term" value="F:protein serine/threonine kinase activity"/>
    <property type="evidence" value="ECO:0007669"/>
    <property type="project" value="UniProtKB-KW"/>
</dbReference>
<feature type="domain" description="Protein kinase" evidence="14">
    <location>
        <begin position="17"/>
        <end position="274"/>
    </location>
</feature>
<evidence type="ECO:0000256" key="3">
    <source>
        <dbReference type="ARBA" id="ARBA00022475"/>
    </source>
</evidence>
<evidence type="ECO:0000256" key="7">
    <source>
        <dbReference type="ARBA" id="ARBA00022741"/>
    </source>
</evidence>
<evidence type="ECO:0000256" key="10">
    <source>
        <dbReference type="ARBA" id="ARBA00022989"/>
    </source>
</evidence>
<sequence length="592" mass="62652">MTRPGPPSGGGTPFGQYQLIALLGRGGMGEVWRAHDTVTDRIVALKLLPARFAEDSVFKERFRREAHAAAQLNEPHVVPIHTYGEINGHLFVDMRLIEGRDVETVLAEGPLAPARAVLIIEQVAKAVHAAHKVGLVHRDIKPSNILLDDDDFAYLIDFGIARAAGETGLTATGGVVGTLRYMAPERFSTGDADARSDIYALACVLYECLTGSRPFPGDSMEQQVAGHLASPPPRPSDTGAPSKFDEVIATGMAKDPRARYPTTVQLARAARDAITSPLSNPLPTVRARPPARLTPPPLPPPSRPPPIRPQLPSNAGSAWHAPPPGRPFMERPPASPSSSPPAATAVRLKRWVVPAALAAVVAVLGGLAIWYTTRSSTAPPTTSLAPGASTIPPISSIASSVSTSPPIPSSNPPTLAAVDFRSWQAFGGIDAQVSNDGRSVVLDTHNTTENWTTAWSGIMAPGAPRCSTHITGSARDISHNFGAAGGFGIGLTTLQKDASGQEASYGSAVQYDFGLTGYFAVAYPTAESYSLVPAPLDHEWHRFDISIDTNGWITAQVDGQTVVRAKGDAVCGSPTIRVWAGSAEFREFSVER</sequence>
<dbReference type="GO" id="GO:0005524">
    <property type="term" value="F:ATP binding"/>
    <property type="evidence" value="ECO:0007669"/>
    <property type="project" value="UniProtKB-UniRule"/>
</dbReference>
<gene>
    <name evidence="15" type="ORF">MGAD_54520</name>
</gene>
<dbReference type="KEGG" id="mgad:MGAD_54520"/>
<evidence type="ECO:0000256" key="1">
    <source>
        <dbReference type="ARBA" id="ARBA00004162"/>
    </source>
</evidence>
<evidence type="ECO:0000313" key="16">
    <source>
        <dbReference type="Proteomes" id="UP000466187"/>
    </source>
</evidence>
<dbReference type="Gene3D" id="3.30.200.20">
    <property type="entry name" value="Phosphorylase Kinase, domain 1"/>
    <property type="match status" value="1"/>
</dbReference>
<dbReference type="CDD" id="cd14014">
    <property type="entry name" value="STKc_PknB_like"/>
    <property type="match status" value="1"/>
</dbReference>
<keyword evidence="7 12" id="KW-0547">Nucleotide-binding</keyword>
<evidence type="ECO:0000313" key="15">
    <source>
        <dbReference type="EMBL" id="BBZ21117.1"/>
    </source>
</evidence>
<evidence type="ECO:0000256" key="5">
    <source>
        <dbReference type="ARBA" id="ARBA00022679"/>
    </source>
</evidence>
<organism evidence="15 16">
    <name type="scientific">Mycolicibacterium gadium</name>
    <name type="common">Mycobacterium gadium</name>
    <dbReference type="NCBI Taxonomy" id="1794"/>
    <lineage>
        <taxon>Bacteria</taxon>
        <taxon>Bacillati</taxon>
        <taxon>Actinomycetota</taxon>
        <taxon>Actinomycetes</taxon>
        <taxon>Mycobacteriales</taxon>
        <taxon>Mycobacteriaceae</taxon>
        <taxon>Mycolicibacterium</taxon>
    </lineage>
</organism>
<feature type="binding site" evidence="12">
    <location>
        <position position="46"/>
    </location>
    <ligand>
        <name>ATP</name>
        <dbReference type="ChEBI" id="CHEBI:30616"/>
    </ligand>
</feature>
<dbReference type="PROSITE" id="PS50011">
    <property type="entry name" value="PROTEIN_KINASE_DOM"/>
    <property type="match status" value="1"/>
</dbReference>
<dbReference type="FunFam" id="1.10.510.10:FF:000021">
    <property type="entry name" value="Serine/threonine protein kinase"/>
    <property type="match status" value="1"/>
</dbReference>
<protein>
    <recommendedName>
        <fullName evidence="2">non-specific serine/threonine protein kinase</fullName>
        <ecNumber evidence="2">2.7.11.1</ecNumber>
    </recommendedName>
</protein>
<evidence type="ECO:0000256" key="11">
    <source>
        <dbReference type="ARBA" id="ARBA00023136"/>
    </source>
</evidence>
<dbReference type="SMART" id="SM00220">
    <property type="entry name" value="S_TKc"/>
    <property type="match status" value="1"/>
</dbReference>
<keyword evidence="11" id="KW-0472">Membrane</keyword>
<feature type="compositionally biased region" description="Low complexity" evidence="13">
    <location>
        <begin position="281"/>
        <end position="291"/>
    </location>
</feature>
<dbReference type="InterPro" id="IPR011009">
    <property type="entry name" value="Kinase-like_dom_sf"/>
</dbReference>
<name>A0A7I7WWP1_MYCGU</name>
<feature type="region of interest" description="Disordered" evidence="13">
    <location>
        <begin position="217"/>
        <end position="243"/>
    </location>
</feature>
<keyword evidence="5" id="KW-0808">Transferase</keyword>
<keyword evidence="10" id="KW-1133">Transmembrane helix</keyword>
<dbReference type="InterPro" id="IPR000719">
    <property type="entry name" value="Prot_kinase_dom"/>
</dbReference>
<evidence type="ECO:0000256" key="13">
    <source>
        <dbReference type="SAM" id="MobiDB-lite"/>
    </source>
</evidence>
<keyword evidence="8" id="KW-0418">Kinase</keyword>
<feature type="compositionally biased region" description="Pro residues" evidence="13">
    <location>
        <begin position="292"/>
        <end position="309"/>
    </location>
</feature>
<dbReference type="Gene3D" id="1.10.510.10">
    <property type="entry name" value="Transferase(Phosphotransferase) domain 1"/>
    <property type="match status" value="1"/>
</dbReference>
<dbReference type="PROSITE" id="PS00108">
    <property type="entry name" value="PROTEIN_KINASE_ST"/>
    <property type="match status" value="1"/>
</dbReference>
<evidence type="ECO:0000256" key="6">
    <source>
        <dbReference type="ARBA" id="ARBA00022692"/>
    </source>
</evidence>
<dbReference type="SUPFAM" id="SSF56112">
    <property type="entry name" value="Protein kinase-like (PK-like)"/>
    <property type="match status" value="1"/>
</dbReference>
<dbReference type="Proteomes" id="UP000466187">
    <property type="component" value="Chromosome"/>
</dbReference>
<evidence type="ECO:0000256" key="4">
    <source>
        <dbReference type="ARBA" id="ARBA00022527"/>
    </source>
</evidence>
<dbReference type="InterPro" id="IPR017441">
    <property type="entry name" value="Protein_kinase_ATP_BS"/>
</dbReference>
<dbReference type="EC" id="2.7.11.1" evidence="2"/>
<comment type="subcellular location">
    <subcellularLocation>
        <location evidence="1">Cell membrane</location>
        <topology evidence="1">Single-pass membrane protein</topology>
    </subcellularLocation>
</comment>
<dbReference type="PANTHER" id="PTHR43289:SF6">
    <property type="entry name" value="SERINE_THREONINE-PROTEIN KINASE NEKL-3"/>
    <property type="match status" value="1"/>
</dbReference>
<dbReference type="RefSeq" id="WP_179964881.1">
    <property type="nucleotide sequence ID" value="NZ_AP022608.1"/>
</dbReference>
<dbReference type="EMBL" id="AP022608">
    <property type="protein sequence ID" value="BBZ21117.1"/>
    <property type="molecule type" value="Genomic_DNA"/>
</dbReference>
<dbReference type="PROSITE" id="PS00107">
    <property type="entry name" value="PROTEIN_KINASE_ATP"/>
    <property type="match status" value="1"/>
</dbReference>
<evidence type="ECO:0000256" key="2">
    <source>
        <dbReference type="ARBA" id="ARBA00012513"/>
    </source>
</evidence>